<evidence type="ECO:0000256" key="2">
    <source>
        <dbReference type="ARBA" id="ARBA00022448"/>
    </source>
</evidence>
<evidence type="ECO:0000256" key="3">
    <source>
        <dbReference type="ARBA" id="ARBA00022449"/>
    </source>
</evidence>
<comment type="caution">
    <text evidence="12">The sequence shown here is derived from an EMBL/GenBank/DDBJ whole genome shotgun (WGS) entry which is preliminary data.</text>
</comment>
<protein>
    <submittedName>
        <fullName evidence="12">Potassium/proton antiporter (CPA1 family)</fullName>
    </submittedName>
</protein>
<evidence type="ECO:0000256" key="10">
    <source>
        <dbReference type="SAM" id="Phobius"/>
    </source>
</evidence>
<dbReference type="Gene3D" id="1.20.1530.20">
    <property type="match status" value="1"/>
</dbReference>
<evidence type="ECO:0000256" key="7">
    <source>
        <dbReference type="ARBA" id="ARBA00023065"/>
    </source>
</evidence>
<feature type="domain" description="Transporter-associated" evidence="11">
    <location>
        <begin position="490"/>
        <end position="570"/>
    </location>
</feature>
<keyword evidence="7" id="KW-0406">Ion transport</keyword>
<dbReference type="GO" id="GO:0005886">
    <property type="term" value="C:plasma membrane"/>
    <property type="evidence" value="ECO:0007669"/>
    <property type="project" value="UniProtKB-SubCell"/>
</dbReference>
<feature type="transmembrane region" description="Helical" evidence="10">
    <location>
        <begin position="6"/>
        <end position="25"/>
    </location>
</feature>
<evidence type="ECO:0000256" key="4">
    <source>
        <dbReference type="ARBA" id="ARBA00022475"/>
    </source>
</evidence>
<keyword evidence="3" id="KW-0050">Antiport</keyword>
<sequence>METIDHAILIGAVVMTLGILLGVFSSRFGVPFLLVFLGVGMAAGVDGPGGIRFGNTWLSFLVGNIALAVILLDGGLRTRFATFRVALKPSLSLATVGVLLTAVLVGLFATWLLGIDWKLGLLLGAIVGSTDAAAVFSLLNSSGIRLKERVASVLEIESGINDPMAIFLTLTLIQWITAPDGLSAPALALRLLVQFGVGGVLGVALGYCLANVMERVNVAEGLQAILVCSGGCMVWAIVQTAGGSGFLAVYLAGMIVGNRERAVSGDTMRAMDGMAWLAQSAMFLLLGLLVTPHRIWEIALPATALALFLMCVARPVAVFVSLLPFRFNTREKSFVAWMGLRGAVPIVLSLFPLLQGMEDSGLLFRVAFAVVLASLLCQGTTVALAARLARVLRPPYDEPLSRERLRGTRDPSVELMQFAVAANSSMEDVRADQVELPPRTRLMTVVRNGALVSLDQAVLHAGDVVSVLAPSSAMPLLSRRFLTAARPPAWDQVGHDFVLDGRAALADVALLYGTRPLAPEEAQWTLETAMLAMFPSPPVEGDAVEIAGLRLTVTRMEGPRIVQVGLLLPRSAAEDARDRKESVWRLRSKAGKDGEDGEVSPPSRRKP</sequence>
<dbReference type="InterPro" id="IPR016169">
    <property type="entry name" value="FAD-bd_PCMH_sub2"/>
</dbReference>
<dbReference type="InterPro" id="IPR038770">
    <property type="entry name" value="Na+/solute_symporter_sf"/>
</dbReference>
<feature type="transmembrane region" description="Helical" evidence="10">
    <location>
        <begin position="191"/>
        <end position="212"/>
    </location>
</feature>
<keyword evidence="4" id="KW-1003">Cell membrane</keyword>
<feature type="transmembrane region" description="Helical" evidence="10">
    <location>
        <begin position="57"/>
        <end position="78"/>
    </location>
</feature>
<dbReference type="SMART" id="SM01091">
    <property type="entry name" value="CorC_HlyC"/>
    <property type="match status" value="1"/>
</dbReference>
<dbReference type="AlphaFoldDB" id="A0A4Q7S6W1"/>
<dbReference type="Pfam" id="PF03471">
    <property type="entry name" value="CorC_HlyC"/>
    <property type="match status" value="1"/>
</dbReference>
<feature type="transmembrane region" description="Helical" evidence="10">
    <location>
        <begin position="273"/>
        <end position="292"/>
    </location>
</feature>
<keyword evidence="13" id="KW-1185">Reference proteome</keyword>
<evidence type="ECO:0000256" key="8">
    <source>
        <dbReference type="ARBA" id="ARBA00023136"/>
    </source>
</evidence>
<feature type="transmembrane region" description="Helical" evidence="10">
    <location>
        <begin position="32"/>
        <end position="51"/>
    </location>
</feature>
<dbReference type="EMBL" id="SGXM01000001">
    <property type="protein sequence ID" value="RZT41448.1"/>
    <property type="molecule type" value="Genomic_DNA"/>
</dbReference>
<dbReference type="Pfam" id="PF00999">
    <property type="entry name" value="Na_H_Exchanger"/>
    <property type="match status" value="1"/>
</dbReference>
<proteinExistence type="predicted"/>
<keyword evidence="6 10" id="KW-1133">Transmembrane helix</keyword>
<dbReference type="InterPro" id="IPR036318">
    <property type="entry name" value="FAD-bd_PCMH-like_sf"/>
</dbReference>
<dbReference type="GO" id="GO:0050660">
    <property type="term" value="F:flavin adenine dinucleotide binding"/>
    <property type="evidence" value="ECO:0007669"/>
    <property type="project" value="InterPro"/>
</dbReference>
<dbReference type="InterPro" id="IPR006153">
    <property type="entry name" value="Cation/H_exchanger_TM"/>
</dbReference>
<evidence type="ECO:0000256" key="9">
    <source>
        <dbReference type="SAM" id="MobiDB-lite"/>
    </source>
</evidence>
<dbReference type="GO" id="GO:1902600">
    <property type="term" value="P:proton transmembrane transport"/>
    <property type="evidence" value="ECO:0007669"/>
    <property type="project" value="InterPro"/>
</dbReference>
<evidence type="ECO:0000256" key="6">
    <source>
        <dbReference type="ARBA" id="ARBA00022989"/>
    </source>
</evidence>
<dbReference type="RefSeq" id="WP_130389483.1">
    <property type="nucleotide sequence ID" value="NZ_SGXM01000001.1"/>
</dbReference>
<dbReference type="NCBIfam" id="NF003716">
    <property type="entry name" value="PRK05326.1-3"/>
    <property type="match status" value="1"/>
</dbReference>
<keyword evidence="5 10" id="KW-0812">Transmembrane</keyword>
<accession>A0A4Q7S6W1</accession>
<dbReference type="SUPFAM" id="SSF56176">
    <property type="entry name" value="FAD-binding/transporter-associated domain-like"/>
    <property type="match status" value="1"/>
</dbReference>
<feature type="compositionally biased region" description="Basic and acidic residues" evidence="9">
    <location>
        <begin position="572"/>
        <end position="594"/>
    </location>
</feature>
<dbReference type="InterPro" id="IPR005170">
    <property type="entry name" value="Transptr-assoc_dom"/>
</dbReference>
<name>A0A4Q7S6W1_9BURK</name>
<feature type="transmembrane region" description="Helical" evidence="10">
    <location>
        <begin position="298"/>
        <end position="322"/>
    </location>
</feature>
<feature type="region of interest" description="Disordered" evidence="9">
    <location>
        <begin position="572"/>
        <end position="607"/>
    </location>
</feature>
<dbReference type="NCBIfam" id="NF003714">
    <property type="entry name" value="PRK05326.1-1"/>
    <property type="match status" value="1"/>
</dbReference>
<comment type="subcellular location">
    <subcellularLocation>
        <location evidence="1">Cell membrane</location>
        <topology evidence="1">Multi-pass membrane protein</topology>
    </subcellularLocation>
</comment>
<reference evidence="12 13" key="1">
    <citation type="journal article" date="2015" name="Stand. Genomic Sci.">
        <title>Genomic Encyclopedia of Bacterial and Archaeal Type Strains, Phase III: the genomes of soil and plant-associated and newly described type strains.</title>
        <authorList>
            <person name="Whitman W.B."/>
            <person name="Woyke T."/>
            <person name="Klenk H.P."/>
            <person name="Zhou Y."/>
            <person name="Lilburn T.G."/>
            <person name="Beck B.J."/>
            <person name="De Vos P."/>
            <person name="Vandamme P."/>
            <person name="Eisen J.A."/>
            <person name="Garrity G."/>
            <person name="Hugenholtz P."/>
            <person name="Kyrpides N.C."/>
        </authorList>
    </citation>
    <scope>NUCLEOTIDE SEQUENCE [LARGE SCALE GENOMIC DNA]</scope>
    <source>
        <strain evidence="12 13">ASC-9842</strain>
    </source>
</reference>
<feature type="transmembrane region" description="Helical" evidence="10">
    <location>
        <begin position="366"/>
        <end position="386"/>
    </location>
</feature>
<evidence type="ECO:0000256" key="5">
    <source>
        <dbReference type="ARBA" id="ARBA00022692"/>
    </source>
</evidence>
<evidence type="ECO:0000256" key="1">
    <source>
        <dbReference type="ARBA" id="ARBA00004651"/>
    </source>
</evidence>
<feature type="transmembrane region" description="Helical" evidence="10">
    <location>
        <begin position="119"/>
        <end position="139"/>
    </location>
</feature>
<evidence type="ECO:0000313" key="13">
    <source>
        <dbReference type="Proteomes" id="UP000291078"/>
    </source>
</evidence>
<dbReference type="GO" id="GO:0015297">
    <property type="term" value="F:antiporter activity"/>
    <property type="evidence" value="ECO:0007669"/>
    <property type="project" value="UniProtKB-KW"/>
</dbReference>
<dbReference type="PANTHER" id="PTHR32507">
    <property type="entry name" value="NA(+)/H(+) ANTIPORTER 1"/>
    <property type="match status" value="1"/>
</dbReference>
<keyword evidence="2" id="KW-0813">Transport</keyword>
<gene>
    <name evidence="12" type="ORF">EV147_0439</name>
</gene>
<evidence type="ECO:0000313" key="12">
    <source>
        <dbReference type="EMBL" id="RZT41448.1"/>
    </source>
</evidence>
<dbReference type="NCBIfam" id="NF003715">
    <property type="entry name" value="PRK05326.1-2"/>
    <property type="match status" value="1"/>
</dbReference>
<dbReference type="Gene3D" id="3.30.465.10">
    <property type="match status" value="1"/>
</dbReference>
<feature type="transmembrane region" description="Helical" evidence="10">
    <location>
        <begin position="334"/>
        <end position="354"/>
    </location>
</feature>
<organism evidence="12 13">
    <name type="scientific">Cupriavidus agavae</name>
    <dbReference type="NCBI Taxonomy" id="1001822"/>
    <lineage>
        <taxon>Bacteria</taxon>
        <taxon>Pseudomonadati</taxon>
        <taxon>Pseudomonadota</taxon>
        <taxon>Betaproteobacteria</taxon>
        <taxon>Burkholderiales</taxon>
        <taxon>Burkholderiaceae</taxon>
        <taxon>Cupriavidus</taxon>
    </lineage>
</organism>
<feature type="transmembrane region" description="Helical" evidence="10">
    <location>
        <begin position="224"/>
        <end position="252"/>
    </location>
</feature>
<feature type="transmembrane region" description="Helical" evidence="10">
    <location>
        <begin position="90"/>
        <end position="113"/>
    </location>
</feature>
<dbReference type="Proteomes" id="UP000291078">
    <property type="component" value="Unassembled WGS sequence"/>
</dbReference>
<keyword evidence="8 10" id="KW-0472">Membrane</keyword>
<evidence type="ECO:0000259" key="11">
    <source>
        <dbReference type="SMART" id="SM01091"/>
    </source>
</evidence>
<dbReference type="OrthoDB" id="9810759at2"/>
<dbReference type="PANTHER" id="PTHR32507:SF7">
    <property type="entry name" value="K(+)_H(+) ANTIPORTER NHAP2"/>
    <property type="match status" value="1"/>
</dbReference>